<dbReference type="InterPro" id="IPR004158">
    <property type="entry name" value="DUF247_pln"/>
</dbReference>
<sequence>MAWPMKIDHLLDLYHEFLILCGLHQEETEHDPTALPPWKQQLIQWITPRAYQQDATRPPRQIPCATDLQEAGVKFRKKQLPKNPFDVQFSRGGILEIPLLQINTNKKALLTNLVELEKHMTGDNQTVTSYVALMDSLINTKEDVALLQQAGVIHNMLSTHQEAAIFFNQLGDSRSLYDTNNNKFGELFIRVQQYYDSNWNRSWACLIHDYFNSPWAVMSVIAAVILLSLSTLQSFYTVYSYYKPS</sequence>
<gene>
    <name evidence="2" type="ORF">FCM35_KLT00674</name>
</gene>
<dbReference type="EMBL" id="SWLB01000001">
    <property type="protein sequence ID" value="KAF3342036.1"/>
    <property type="molecule type" value="Genomic_DNA"/>
</dbReference>
<dbReference type="PANTHER" id="PTHR31170:SF25">
    <property type="entry name" value="BNAA09G04570D PROTEIN"/>
    <property type="match status" value="1"/>
</dbReference>
<evidence type="ECO:0000313" key="2">
    <source>
        <dbReference type="EMBL" id="KAF3342036.1"/>
    </source>
</evidence>
<evidence type="ECO:0000313" key="3">
    <source>
        <dbReference type="Proteomes" id="UP000623129"/>
    </source>
</evidence>
<comment type="caution">
    <text evidence="2">The sequence shown here is derived from an EMBL/GenBank/DDBJ whole genome shotgun (WGS) entry which is preliminary data.</text>
</comment>
<organism evidence="2 3">
    <name type="scientific">Carex littledalei</name>
    <dbReference type="NCBI Taxonomy" id="544730"/>
    <lineage>
        <taxon>Eukaryota</taxon>
        <taxon>Viridiplantae</taxon>
        <taxon>Streptophyta</taxon>
        <taxon>Embryophyta</taxon>
        <taxon>Tracheophyta</taxon>
        <taxon>Spermatophyta</taxon>
        <taxon>Magnoliopsida</taxon>
        <taxon>Liliopsida</taxon>
        <taxon>Poales</taxon>
        <taxon>Cyperaceae</taxon>
        <taxon>Cyperoideae</taxon>
        <taxon>Cariceae</taxon>
        <taxon>Carex</taxon>
        <taxon>Carex subgen. Euthyceras</taxon>
    </lineage>
</organism>
<proteinExistence type="predicted"/>
<keyword evidence="3" id="KW-1185">Reference proteome</keyword>
<evidence type="ECO:0000256" key="1">
    <source>
        <dbReference type="SAM" id="Phobius"/>
    </source>
</evidence>
<keyword evidence="1" id="KW-0472">Membrane</keyword>
<dbReference type="Proteomes" id="UP000623129">
    <property type="component" value="Unassembled WGS sequence"/>
</dbReference>
<accession>A0A833RUK9</accession>
<protein>
    <submittedName>
        <fullName evidence="2">Uncharacterized protein</fullName>
    </submittedName>
</protein>
<keyword evidence="1" id="KW-0812">Transmembrane</keyword>
<name>A0A833RUK9_9POAL</name>
<dbReference type="OrthoDB" id="1589813at2759"/>
<feature type="transmembrane region" description="Helical" evidence="1">
    <location>
        <begin position="215"/>
        <end position="239"/>
    </location>
</feature>
<dbReference type="Pfam" id="PF03140">
    <property type="entry name" value="DUF247"/>
    <property type="match status" value="1"/>
</dbReference>
<keyword evidence="1" id="KW-1133">Transmembrane helix</keyword>
<reference evidence="2" key="1">
    <citation type="submission" date="2020-01" db="EMBL/GenBank/DDBJ databases">
        <title>Genome sequence of Kobresia littledalei, the first chromosome-level genome in the family Cyperaceae.</title>
        <authorList>
            <person name="Qu G."/>
        </authorList>
    </citation>
    <scope>NUCLEOTIDE SEQUENCE</scope>
    <source>
        <strain evidence="2">C.B.Clarke</strain>
        <tissue evidence="2">Leaf</tissue>
    </source>
</reference>
<dbReference type="AlphaFoldDB" id="A0A833RUK9"/>
<dbReference type="PANTHER" id="PTHR31170">
    <property type="entry name" value="BNAC04G53230D PROTEIN"/>
    <property type="match status" value="1"/>
</dbReference>